<keyword evidence="1" id="KW-0732">Signal</keyword>
<reference evidence="2 3" key="1">
    <citation type="submission" date="2024-01" db="EMBL/GenBank/DDBJ databases">
        <title>The genomes of 5 underutilized Papilionoideae crops provide insights into root nodulation and disease resistanc.</title>
        <authorList>
            <person name="Jiang F."/>
        </authorList>
    </citation>
    <scope>NUCLEOTIDE SEQUENCE [LARGE SCALE GENOMIC DNA]</scope>
    <source>
        <strain evidence="2">LVBAO_FW01</strain>
        <tissue evidence="2">Leaves</tissue>
    </source>
</reference>
<sequence length="96" mass="10222">MRGPSPGHTHVKGNIFRLGGLLCMVFETSALDVGLGTCFSTSVPSMLTGFPGPNGKADIFLSGLQNSKAVLVKQGIEPRPLLHAYLLPTLHYESMP</sequence>
<comment type="caution">
    <text evidence="2">The sequence shown here is derived from an EMBL/GenBank/DDBJ whole genome shotgun (WGS) entry which is preliminary data.</text>
</comment>
<protein>
    <submittedName>
        <fullName evidence="2">Uncharacterized protein</fullName>
    </submittedName>
</protein>
<feature type="chain" id="PRO_5042844912" evidence="1">
    <location>
        <begin position="31"/>
        <end position="96"/>
    </location>
</feature>
<gene>
    <name evidence="2" type="ORF">VNO77_19059</name>
</gene>
<dbReference type="EMBL" id="JAYMYQ010000004">
    <property type="protein sequence ID" value="KAK7338449.1"/>
    <property type="molecule type" value="Genomic_DNA"/>
</dbReference>
<dbReference type="Proteomes" id="UP001367508">
    <property type="component" value="Unassembled WGS sequence"/>
</dbReference>
<evidence type="ECO:0000256" key="1">
    <source>
        <dbReference type="SAM" id="SignalP"/>
    </source>
</evidence>
<evidence type="ECO:0000313" key="3">
    <source>
        <dbReference type="Proteomes" id="UP001367508"/>
    </source>
</evidence>
<dbReference type="AlphaFoldDB" id="A0AAN9QK65"/>
<name>A0AAN9QK65_CANGL</name>
<organism evidence="2 3">
    <name type="scientific">Canavalia gladiata</name>
    <name type="common">Sword bean</name>
    <name type="synonym">Dolichos gladiatus</name>
    <dbReference type="NCBI Taxonomy" id="3824"/>
    <lineage>
        <taxon>Eukaryota</taxon>
        <taxon>Viridiplantae</taxon>
        <taxon>Streptophyta</taxon>
        <taxon>Embryophyta</taxon>
        <taxon>Tracheophyta</taxon>
        <taxon>Spermatophyta</taxon>
        <taxon>Magnoliopsida</taxon>
        <taxon>eudicotyledons</taxon>
        <taxon>Gunneridae</taxon>
        <taxon>Pentapetalae</taxon>
        <taxon>rosids</taxon>
        <taxon>fabids</taxon>
        <taxon>Fabales</taxon>
        <taxon>Fabaceae</taxon>
        <taxon>Papilionoideae</taxon>
        <taxon>50 kb inversion clade</taxon>
        <taxon>NPAAA clade</taxon>
        <taxon>indigoferoid/millettioid clade</taxon>
        <taxon>Phaseoleae</taxon>
        <taxon>Canavalia</taxon>
    </lineage>
</organism>
<accession>A0AAN9QK65</accession>
<feature type="signal peptide" evidence="1">
    <location>
        <begin position="1"/>
        <end position="30"/>
    </location>
</feature>
<keyword evidence="3" id="KW-1185">Reference proteome</keyword>
<proteinExistence type="predicted"/>
<evidence type="ECO:0000313" key="2">
    <source>
        <dbReference type="EMBL" id="KAK7338449.1"/>
    </source>
</evidence>